<reference evidence="1 3" key="1">
    <citation type="journal article" date="2017" name="Nature">
        <title>The sunflower genome provides insights into oil metabolism, flowering and Asterid evolution.</title>
        <authorList>
            <person name="Badouin H."/>
            <person name="Gouzy J."/>
            <person name="Grassa C.J."/>
            <person name="Murat F."/>
            <person name="Staton S.E."/>
            <person name="Cottret L."/>
            <person name="Lelandais-Briere C."/>
            <person name="Owens G.L."/>
            <person name="Carrere S."/>
            <person name="Mayjonade B."/>
            <person name="Legrand L."/>
            <person name="Gill N."/>
            <person name="Kane N.C."/>
            <person name="Bowers J.E."/>
            <person name="Hubner S."/>
            <person name="Bellec A."/>
            <person name="Berard A."/>
            <person name="Berges H."/>
            <person name="Blanchet N."/>
            <person name="Boniface M.C."/>
            <person name="Brunel D."/>
            <person name="Catrice O."/>
            <person name="Chaidir N."/>
            <person name="Claudel C."/>
            <person name="Donnadieu C."/>
            <person name="Faraut T."/>
            <person name="Fievet G."/>
            <person name="Helmstetter N."/>
            <person name="King M."/>
            <person name="Knapp S.J."/>
            <person name="Lai Z."/>
            <person name="Le Paslier M.C."/>
            <person name="Lippi Y."/>
            <person name="Lorenzon L."/>
            <person name="Mandel J.R."/>
            <person name="Marage G."/>
            <person name="Marchand G."/>
            <person name="Marquand E."/>
            <person name="Bret-Mestries E."/>
            <person name="Morien E."/>
            <person name="Nambeesan S."/>
            <person name="Nguyen T."/>
            <person name="Pegot-Espagnet P."/>
            <person name="Pouilly N."/>
            <person name="Raftis F."/>
            <person name="Sallet E."/>
            <person name="Schiex T."/>
            <person name="Thomas J."/>
            <person name="Vandecasteele C."/>
            <person name="Vares D."/>
            <person name="Vear F."/>
            <person name="Vautrin S."/>
            <person name="Crespi M."/>
            <person name="Mangin B."/>
            <person name="Burke J.M."/>
            <person name="Salse J."/>
            <person name="Munos S."/>
            <person name="Vincourt P."/>
            <person name="Rieseberg L.H."/>
            <person name="Langlade N.B."/>
        </authorList>
    </citation>
    <scope>NUCLEOTIDE SEQUENCE [LARGE SCALE GENOMIC DNA]</scope>
    <source>
        <strain evidence="3">cv. SF193</strain>
        <tissue evidence="1">Leaves</tissue>
    </source>
</reference>
<evidence type="ECO:0000313" key="2">
    <source>
        <dbReference type="EMBL" id="OTG04749.1"/>
    </source>
</evidence>
<dbReference type="EMBL" id="CM007901">
    <property type="protein sequence ID" value="OTG04749.1"/>
    <property type="molecule type" value="Genomic_DNA"/>
</dbReference>
<name>A0A251T1R4_HELAN</name>
<evidence type="ECO:0000313" key="1">
    <source>
        <dbReference type="EMBL" id="KAF5777515.1"/>
    </source>
</evidence>
<organism evidence="2 3">
    <name type="scientific">Helianthus annuus</name>
    <name type="common">Common sunflower</name>
    <dbReference type="NCBI Taxonomy" id="4232"/>
    <lineage>
        <taxon>Eukaryota</taxon>
        <taxon>Viridiplantae</taxon>
        <taxon>Streptophyta</taxon>
        <taxon>Embryophyta</taxon>
        <taxon>Tracheophyta</taxon>
        <taxon>Spermatophyta</taxon>
        <taxon>Magnoliopsida</taxon>
        <taxon>eudicotyledons</taxon>
        <taxon>Gunneridae</taxon>
        <taxon>Pentapetalae</taxon>
        <taxon>asterids</taxon>
        <taxon>campanulids</taxon>
        <taxon>Asterales</taxon>
        <taxon>Asteraceae</taxon>
        <taxon>Asteroideae</taxon>
        <taxon>Heliantheae alliance</taxon>
        <taxon>Heliantheae</taxon>
        <taxon>Helianthus</taxon>
    </lineage>
</organism>
<dbReference type="Proteomes" id="UP000215914">
    <property type="component" value="Chromosome 12"/>
</dbReference>
<dbReference type="InParanoid" id="A0A251T1R4"/>
<evidence type="ECO:0000313" key="3">
    <source>
        <dbReference type="Proteomes" id="UP000215914"/>
    </source>
</evidence>
<dbReference type="Gramene" id="mRNA:HanXRQr2_Chr12g0536601">
    <property type="protein sequence ID" value="mRNA:HanXRQr2_Chr12g0536601"/>
    <property type="gene ID" value="HanXRQr2_Chr12g0536601"/>
</dbReference>
<gene>
    <name evidence="2" type="ORF">HannXRQ_Chr12g0365841</name>
    <name evidence="1" type="ORF">HanXRQr2_Chr12g0536601</name>
</gene>
<protein>
    <submittedName>
        <fullName evidence="2">Uncharacterized protein</fullName>
    </submittedName>
</protein>
<reference evidence="2" key="2">
    <citation type="submission" date="2017-02" db="EMBL/GenBank/DDBJ databases">
        <title>Sunflower complete genome.</title>
        <authorList>
            <person name="Langlade N."/>
            <person name="Munos S."/>
        </authorList>
    </citation>
    <scope>NUCLEOTIDE SEQUENCE [LARGE SCALE GENOMIC DNA]</scope>
    <source>
        <tissue evidence="2">Leaves</tissue>
    </source>
</reference>
<sequence length="62" mass="7410">MLLHIFCLIQFRHDVFLSFKFEDIPPPPAPVRVTLRDPGSFGGAFFFLRRITLVIWWWFEQG</sequence>
<dbReference type="AlphaFoldDB" id="A0A251T1R4"/>
<dbReference type="EMBL" id="MNCJ02000327">
    <property type="protein sequence ID" value="KAF5777515.1"/>
    <property type="molecule type" value="Genomic_DNA"/>
</dbReference>
<reference evidence="1" key="3">
    <citation type="submission" date="2020-06" db="EMBL/GenBank/DDBJ databases">
        <title>Helianthus annuus Genome sequencing and assembly Release 2.</title>
        <authorList>
            <person name="Gouzy J."/>
            <person name="Langlade N."/>
            <person name="Munos S."/>
        </authorList>
    </citation>
    <scope>NUCLEOTIDE SEQUENCE</scope>
    <source>
        <tissue evidence="1">Leaves</tissue>
    </source>
</reference>
<keyword evidence="3" id="KW-1185">Reference proteome</keyword>
<proteinExistence type="predicted"/>
<accession>A0A251T1R4</accession>